<dbReference type="EMBL" id="LN714496">
    <property type="protein sequence ID" value="CEL73902.1"/>
    <property type="molecule type" value="Genomic_DNA"/>
</dbReference>
<name>A0A0F7UUS5_TOXGV</name>
<evidence type="ECO:0000313" key="2">
    <source>
        <dbReference type="EMBL" id="CEL73902.1"/>
    </source>
</evidence>
<organism evidence="2">
    <name type="scientific">Toxoplasma gondii (strain ATCC 50861 / VEG)</name>
    <dbReference type="NCBI Taxonomy" id="432359"/>
    <lineage>
        <taxon>Eukaryota</taxon>
        <taxon>Sar</taxon>
        <taxon>Alveolata</taxon>
        <taxon>Apicomplexa</taxon>
        <taxon>Conoidasida</taxon>
        <taxon>Coccidia</taxon>
        <taxon>Eucoccidiorida</taxon>
        <taxon>Eimeriorina</taxon>
        <taxon>Sarcocystidae</taxon>
        <taxon>Toxoplasma</taxon>
    </lineage>
</organism>
<sequence length="604" mass="63461">MATPFLPLDSGLRLVEPSGKLTVPEGTLVWNLNQACDSKGWGGVSPDVALRLTSFSDGRLQALDSVDGRSAPPEFTDTVTGQYDVRTWRKGGMCLSIEGEKAVYLKVPTISTVVSWTSPERLPVLTKSWRPSVFLLNACYIAVRYIPESVLILTRPDENSTAWNVTPVSYGRGFCSLDPCNETVVSYGSFSIPEAVHTLALPQQPGPSKNDFFIEYFPWGLLIIPKHIDICKSGLCGGGNSKLAMVIHPPNMFITVQLQFPSKMAKSLQYETDFVLTAKKTSESDIVVYLVMDGQLVCYNYSFDIRINKPGKPHVNVVAKFKTFFSAEELAKIKAAKADKQAYVPRVTFAENDNQKVIVREGSPLSQGHLLTEQTAAVYDAETGMYYSNPIGMKLTKVFREIVAPAPKGMPEKSVPGASEAAPSQATNAQPAGETVAAPNSAPAAQEPAAETAVAPSATSGSPEPAAEVTAAPATSEPEAEATAAPATPTVATGEHAAESSDASAAAASPEAAAVPATPKEEPAAEASAAPGVAPAAPEEEPIVDAGAAPASPKGQPAPDTSAAPNATTTAPEEGANKPQEAAPVSDKVTPTEAQAEETKKPAE</sequence>
<accession>A0A0F7UUS5</accession>
<feature type="compositionally biased region" description="Low complexity" evidence="1">
    <location>
        <begin position="435"/>
        <end position="493"/>
    </location>
</feature>
<dbReference type="AlphaFoldDB" id="A0A0F7UUS5"/>
<feature type="compositionally biased region" description="Low complexity" evidence="1">
    <location>
        <begin position="557"/>
        <end position="572"/>
    </location>
</feature>
<dbReference type="GO" id="GO:0003743">
    <property type="term" value="F:translation initiation factor activity"/>
    <property type="evidence" value="ECO:0007669"/>
    <property type="project" value="UniProtKB-KW"/>
</dbReference>
<proteinExistence type="predicted"/>
<keyword evidence="2" id="KW-0396">Initiation factor</keyword>
<reference evidence="2" key="1">
    <citation type="journal article" date="2015" name="PLoS ONE">
        <title>Comprehensive Evaluation of Toxoplasma gondii VEG and Neospora caninum LIV Genomes with Tachyzoite Stage Transcriptome and Proteome Defines Novel Transcript Features.</title>
        <authorList>
            <person name="Ramaprasad A."/>
            <person name="Mourier T."/>
            <person name="Naeem R."/>
            <person name="Malas T.B."/>
            <person name="Moussa E."/>
            <person name="Panigrahi A."/>
            <person name="Vermont S.J."/>
            <person name="Otto T.D."/>
            <person name="Wastling J."/>
            <person name="Pain A."/>
        </authorList>
    </citation>
    <scope>NUCLEOTIDE SEQUENCE</scope>
    <source>
        <strain evidence="2">VEG</strain>
    </source>
</reference>
<feature type="region of interest" description="Disordered" evidence="1">
    <location>
        <begin position="408"/>
        <end position="604"/>
    </location>
</feature>
<gene>
    <name evidence="2" type="ORF">BN1205_047050</name>
</gene>
<feature type="compositionally biased region" description="Low complexity" evidence="1">
    <location>
        <begin position="500"/>
        <end position="518"/>
    </location>
</feature>
<evidence type="ECO:0000256" key="1">
    <source>
        <dbReference type="SAM" id="MobiDB-lite"/>
    </source>
</evidence>
<feature type="compositionally biased region" description="Low complexity" evidence="1">
    <location>
        <begin position="525"/>
        <end position="537"/>
    </location>
</feature>
<protein>
    <submittedName>
        <fullName evidence="2">Translation initiation factor IF-2</fullName>
    </submittedName>
</protein>
<keyword evidence="2" id="KW-0648">Protein biosynthesis</keyword>